<evidence type="ECO:0000313" key="4">
    <source>
        <dbReference type="EMBL" id="CAE0267465.1"/>
    </source>
</evidence>
<dbReference type="SMART" id="SM00185">
    <property type="entry name" value="ARM"/>
    <property type="match status" value="3"/>
</dbReference>
<dbReference type="Gene3D" id="1.25.10.10">
    <property type="entry name" value="Leucine-rich Repeat Variant"/>
    <property type="match status" value="1"/>
</dbReference>
<dbReference type="InterPro" id="IPR011989">
    <property type="entry name" value="ARM-like"/>
</dbReference>
<dbReference type="PROSITE" id="PS50176">
    <property type="entry name" value="ARM_REPEAT"/>
    <property type="match status" value="1"/>
</dbReference>
<evidence type="ECO:0000256" key="2">
    <source>
        <dbReference type="SAM" id="MobiDB-lite"/>
    </source>
</evidence>
<dbReference type="AlphaFoldDB" id="A0A7S3GIN3"/>
<dbReference type="PANTHER" id="PTHR15605">
    <property type="entry name" value="KINESIN-ASSOCIATED PROTEINS"/>
    <property type="match status" value="1"/>
</dbReference>
<dbReference type="InterPro" id="IPR000225">
    <property type="entry name" value="Armadillo"/>
</dbReference>
<feature type="region of interest" description="Disordered" evidence="2">
    <location>
        <begin position="99"/>
        <end position="165"/>
    </location>
</feature>
<dbReference type="InterPro" id="IPR016024">
    <property type="entry name" value="ARM-type_fold"/>
</dbReference>
<dbReference type="GO" id="GO:0005930">
    <property type="term" value="C:axoneme"/>
    <property type="evidence" value="ECO:0007669"/>
    <property type="project" value="TreeGrafter"/>
</dbReference>
<dbReference type="EMBL" id="HBIB01045494">
    <property type="protein sequence ID" value="CAE0267465.1"/>
    <property type="molecule type" value="Transcribed_RNA"/>
</dbReference>
<dbReference type="Pfam" id="PF05804">
    <property type="entry name" value="KAP"/>
    <property type="match status" value="1"/>
</dbReference>
<dbReference type="EMBL" id="HBIB01045497">
    <property type="protein sequence ID" value="CAE0267467.1"/>
    <property type="molecule type" value="Transcribed_RNA"/>
</dbReference>
<organism evidence="5">
    <name type="scientific">Palpitomonas bilix</name>
    <dbReference type="NCBI Taxonomy" id="652834"/>
    <lineage>
        <taxon>Eukaryota</taxon>
        <taxon>Eukaryota incertae sedis</taxon>
    </lineage>
</organism>
<proteinExistence type="predicted"/>
<dbReference type="GO" id="GO:0019894">
    <property type="term" value="F:kinesin binding"/>
    <property type="evidence" value="ECO:0007669"/>
    <property type="project" value="InterPro"/>
</dbReference>
<dbReference type="GO" id="GO:0044782">
    <property type="term" value="P:cilium organization"/>
    <property type="evidence" value="ECO:0007669"/>
    <property type="project" value="TreeGrafter"/>
</dbReference>
<feature type="compositionally biased region" description="Basic and acidic residues" evidence="2">
    <location>
        <begin position="124"/>
        <end position="165"/>
    </location>
</feature>
<gene>
    <name evidence="4" type="ORF">PBIL07802_LOCUS29810</name>
    <name evidence="5" type="ORF">PBIL07802_LOCUS29812</name>
</gene>
<dbReference type="SUPFAM" id="SSF48371">
    <property type="entry name" value="ARM repeat"/>
    <property type="match status" value="1"/>
</dbReference>
<keyword evidence="3" id="KW-0472">Membrane</keyword>
<protein>
    <recommendedName>
        <fullName evidence="6">Kinesin-associated protein 3</fullName>
    </recommendedName>
</protein>
<evidence type="ECO:0000313" key="5">
    <source>
        <dbReference type="EMBL" id="CAE0267467.1"/>
    </source>
</evidence>
<accession>A0A7S3GIN3</accession>
<feature type="transmembrane region" description="Helical" evidence="3">
    <location>
        <begin position="248"/>
        <end position="266"/>
    </location>
</feature>
<dbReference type="GO" id="GO:0016939">
    <property type="term" value="C:kinesin II complex"/>
    <property type="evidence" value="ECO:0007669"/>
    <property type="project" value="TreeGrafter"/>
</dbReference>
<dbReference type="InterPro" id="IPR008658">
    <property type="entry name" value="KAP3"/>
</dbReference>
<dbReference type="PANTHER" id="PTHR15605:SF2">
    <property type="entry name" value="KINESIN-ASSOCIATED PROTEIN 3"/>
    <property type="match status" value="1"/>
</dbReference>
<feature type="repeat" description="ARM" evidence="1">
    <location>
        <begin position="395"/>
        <end position="437"/>
    </location>
</feature>
<keyword evidence="3" id="KW-0812">Transmembrane</keyword>
<dbReference type="GO" id="GO:0007018">
    <property type="term" value="P:microtubule-based movement"/>
    <property type="evidence" value="ECO:0007669"/>
    <property type="project" value="TreeGrafter"/>
</dbReference>
<evidence type="ECO:0000256" key="3">
    <source>
        <dbReference type="SAM" id="Phobius"/>
    </source>
</evidence>
<evidence type="ECO:0008006" key="6">
    <source>
        <dbReference type="Google" id="ProtNLM"/>
    </source>
</evidence>
<dbReference type="SMART" id="SM01297">
    <property type="entry name" value="KAP"/>
    <property type="match status" value="1"/>
</dbReference>
<keyword evidence="3" id="KW-1133">Transmembrane helix</keyword>
<dbReference type="GO" id="GO:0035869">
    <property type="term" value="C:ciliary transition zone"/>
    <property type="evidence" value="ECO:0007669"/>
    <property type="project" value="TreeGrafter"/>
</dbReference>
<sequence length="782" mass="89732">MSEKLTTKKKARPGKIDGDASRNAIIVNYELEVAYMNEAGEVVKVEKKPKQDIVALPGVGPDTDLDALADSVISKSKFVTASKKDKVVAALQQIVAIQSGGGEPPSESAPAPRKSRSEAASQGVEDRKKEREARRRKAEKEKQQAEMDRNREIERERVREEELAREREMEAELTAALLKRTEVPDKKAELWQLDEYVENLYESMDDKITGTAMILQLSLKAENLEQMSRNETLFLALSRTLREDSKKSMDLVINIMYIFFCFSSYSEFHPVLFQYKIGDMTMKVIDLEVKRHELRKQDLKKMKQTKEEGGSVGKEEKKTLLVMKKQDKLLYLCFHLLLNLAEDVNIERKMKKRKIVPYLVLMLDRSDEELLVLACMFLKKLSIFKENVADMLENDVVPRLVKFIASENDNLLGVVLRLLLNLSFDTEALDALVDQGIIPRLISLLSRNRFKEFVLRLLYQLSCTDRGKSVFALTEHVGLIGDNVLQSTQRRVPLELVALAINLTDMERSALSMAQEHRLPRFLQRAMHTGDPLLMKVVRNMSQHHQLTEQLTEFVYDLAQMCTQVDNPELLVECLGVLGNCVDERISWAKIAEDLDMVSFLHKHLVPGFSEDDIVLEIIVILGTLCLDADVGEVLGNERLMGAFVEIVMEKQDDADILLQSIYTLLRLLMIERTRDIVLVSYGEKVVPFLVSHFFHRDPKIRDYADKALDFVMEYDETWAEQIREKKFQVHNEAWLNAVEADEGGMQGDEYFYEGETEQYNGFEWQDAGELQFVNNEEVVRF</sequence>
<name>A0A7S3GIN3_9EUKA</name>
<reference evidence="5" key="1">
    <citation type="submission" date="2021-01" db="EMBL/GenBank/DDBJ databases">
        <authorList>
            <person name="Corre E."/>
            <person name="Pelletier E."/>
            <person name="Niang G."/>
            <person name="Scheremetjew M."/>
            <person name="Finn R."/>
            <person name="Kale V."/>
            <person name="Holt S."/>
            <person name="Cochrane G."/>
            <person name="Meng A."/>
            <person name="Brown T."/>
            <person name="Cohen L."/>
        </authorList>
    </citation>
    <scope>NUCLEOTIDE SEQUENCE</scope>
    <source>
        <strain evidence="5">NIES-2562</strain>
    </source>
</reference>
<evidence type="ECO:0000256" key="1">
    <source>
        <dbReference type="PROSITE-ProRule" id="PRU00259"/>
    </source>
</evidence>